<accession>A0A931DS17</accession>
<sequence>MELGGVIVQIVKSSALLAAAVGTVWLGTGTAEASSSLGRGDWTEGRKIDHGLNFERVFGKGEHCGSREDDCEPGSVGNVGNVTFGPMAGNVANMTFIPMGVNEDSHGCDD</sequence>
<name>A0A931DS17_9ACTN</name>
<protein>
    <submittedName>
        <fullName evidence="1">Uncharacterized protein</fullName>
    </submittedName>
</protein>
<dbReference type="RefSeq" id="WP_197015030.1">
    <property type="nucleotide sequence ID" value="NZ_BAABES010000023.1"/>
</dbReference>
<organism evidence="1 2">
    <name type="scientific">Actinomadura viridis</name>
    <dbReference type="NCBI Taxonomy" id="58110"/>
    <lineage>
        <taxon>Bacteria</taxon>
        <taxon>Bacillati</taxon>
        <taxon>Actinomycetota</taxon>
        <taxon>Actinomycetes</taxon>
        <taxon>Streptosporangiales</taxon>
        <taxon>Thermomonosporaceae</taxon>
        <taxon>Actinomadura</taxon>
    </lineage>
</organism>
<dbReference type="EMBL" id="JADOUA010000001">
    <property type="protein sequence ID" value="MBG6092907.1"/>
    <property type="molecule type" value="Genomic_DNA"/>
</dbReference>
<evidence type="ECO:0000313" key="2">
    <source>
        <dbReference type="Proteomes" id="UP000614047"/>
    </source>
</evidence>
<reference evidence="1" key="1">
    <citation type="submission" date="2020-11" db="EMBL/GenBank/DDBJ databases">
        <title>Sequencing the genomes of 1000 actinobacteria strains.</title>
        <authorList>
            <person name="Klenk H.-P."/>
        </authorList>
    </citation>
    <scope>NUCLEOTIDE SEQUENCE</scope>
    <source>
        <strain evidence="1">DSM 43175</strain>
    </source>
</reference>
<comment type="caution">
    <text evidence="1">The sequence shown here is derived from an EMBL/GenBank/DDBJ whole genome shotgun (WGS) entry which is preliminary data.</text>
</comment>
<gene>
    <name evidence="1" type="ORF">IW256_007020</name>
</gene>
<dbReference type="AlphaFoldDB" id="A0A931DS17"/>
<dbReference type="Proteomes" id="UP000614047">
    <property type="component" value="Unassembled WGS sequence"/>
</dbReference>
<keyword evidence="2" id="KW-1185">Reference proteome</keyword>
<evidence type="ECO:0000313" key="1">
    <source>
        <dbReference type="EMBL" id="MBG6092907.1"/>
    </source>
</evidence>
<proteinExistence type="predicted"/>